<dbReference type="AlphaFoldDB" id="A0A3L8SIM6"/>
<organism evidence="6 7">
    <name type="scientific">Chloebia gouldiae</name>
    <name type="common">Gouldian finch</name>
    <name type="synonym">Erythrura gouldiae</name>
    <dbReference type="NCBI Taxonomy" id="44316"/>
    <lineage>
        <taxon>Eukaryota</taxon>
        <taxon>Metazoa</taxon>
        <taxon>Chordata</taxon>
        <taxon>Craniata</taxon>
        <taxon>Vertebrata</taxon>
        <taxon>Euteleostomi</taxon>
        <taxon>Archelosauria</taxon>
        <taxon>Archosauria</taxon>
        <taxon>Dinosauria</taxon>
        <taxon>Saurischia</taxon>
        <taxon>Theropoda</taxon>
        <taxon>Coelurosauria</taxon>
        <taxon>Aves</taxon>
        <taxon>Neognathae</taxon>
        <taxon>Neoaves</taxon>
        <taxon>Telluraves</taxon>
        <taxon>Australaves</taxon>
        <taxon>Passeriformes</taxon>
        <taxon>Passeroidea</taxon>
        <taxon>Passeridae</taxon>
        <taxon>Chloebia</taxon>
    </lineage>
</organism>
<evidence type="ECO:0000313" key="7">
    <source>
        <dbReference type="Proteomes" id="UP000276834"/>
    </source>
</evidence>
<dbReference type="EMBL" id="QUSF01000017">
    <property type="protein sequence ID" value="RLW02782.1"/>
    <property type="molecule type" value="Genomic_DNA"/>
</dbReference>
<name>A0A3L8SIM6_CHLGU</name>
<keyword evidence="3" id="KW-1133">Transmembrane helix</keyword>
<evidence type="ECO:0000256" key="2">
    <source>
        <dbReference type="ARBA" id="ARBA00022692"/>
    </source>
</evidence>
<dbReference type="OrthoDB" id="5984008at2759"/>
<keyword evidence="7" id="KW-1185">Reference proteome</keyword>
<dbReference type="GO" id="GO:0016020">
    <property type="term" value="C:membrane"/>
    <property type="evidence" value="ECO:0007669"/>
    <property type="project" value="UniProtKB-SubCell"/>
</dbReference>
<evidence type="ECO:0000259" key="5">
    <source>
        <dbReference type="Pfam" id="PF01094"/>
    </source>
</evidence>
<evidence type="ECO:0000313" key="6">
    <source>
        <dbReference type="EMBL" id="RLW02782.1"/>
    </source>
</evidence>
<comment type="subcellular location">
    <subcellularLocation>
        <location evidence="1">Membrane</location>
    </subcellularLocation>
</comment>
<dbReference type="InterPro" id="IPR001828">
    <property type="entry name" value="ANF_lig-bd_rcpt"/>
</dbReference>
<keyword evidence="4" id="KW-0472">Membrane</keyword>
<proteinExistence type="predicted"/>
<evidence type="ECO:0000256" key="1">
    <source>
        <dbReference type="ARBA" id="ARBA00004370"/>
    </source>
</evidence>
<keyword evidence="2" id="KW-0812">Transmembrane</keyword>
<gene>
    <name evidence="6" type="ORF">DV515_00006842</name>
</gene>
<dbReference type="FunFam" id="3.40.50.2300:FF:000004">
    <property type="entry name" value="Glutamate receptor, ionotropic, AMPA 2"/>
    <property type="match status" value="1"/>
</dbReference>
<accession>A0A3L8SIM6</accession>
<evidence type="ECO:0000256" key="3">
    <source>
        <dbReference type="ARBA" id="ARBA00022989"/>
    </source>
</evidence>
<reference evidence="6 7" key="1">
    <citation type="journal article" date="2018" name="Proc. R. Soc. B">
        <title>A non-coding region near Follistatin controls head colour polymorphism in the Gouldian finch.</title>
        <authorList>
            <person name="Toomey M.B."/>
            <person name="Marques C.I."/>
            <person name="Andrade P."/>
            <person name="Araujo P.M."/>
            <person name="Sabatino S."/>
            <person name="Gazda M.A."/>
            <person name="Afonso S."/>
            <person name="Lopes R.J."/>
            <person name="Corbo J.C."/>
            <person name="Carneiro M."/>
        </authorList>
    </citation>
    <scope>NUCLEOTIDE SEQUENCE [LARGE SCALE GENOMIC DNA]</scope>
    <source>
        <strain evidence="6">Red01</strain>
        <tissue evidence="6">Muscle</tissue>
    </source>
</reference>
<sequence length="191" mass="22169">MWELLLNTTVVNENVLLQFSKGVYAIFGFYERRTVNMLTSFCGALHVCFITPSFPVETSNQFVLQLRPELQDALISVIEHYSWQKFVYIYDADRGLSVLQKVLDTAAEKNWQVTAVNILTTTEEGYRMLFQELEKKKERLVVVDCESERLNIILNKVVLVWAVWEGSCTRIISLEKNGNGYHYILANMMNR</sequence>
<feature type="domain" description="Receptor ligand binding region" evidence="5">
    <location>
        <begin position="11"/>
        <end position="157"/>
    </location>
</feature>
<evidence type="ECO:0000256" key="4">
    <source>
        <dbReference type="ARBA" id="ARBA00023136"/>
    </source>
</evidence>
<dbReference type="Proteomes" id="UP000276834">
    <property type="component" value="Unassembled WGS sequence"/>
</dbReference>
<protein>
    <recommendedName>
        <fullName evidence="5">Receptor ligand binding region domain-containing protein</fullName>
    </recommendedName>
</protein>
<dbReference type="InterPro" id="IPR028082">
    <property type="entry name" value="Peripla_BP_I"/>
</dbReference>
<dbReference type="SUPFAM" id="SSF53822">
    <property type="entry name" value="Periplasmic binding protein-like I"/>
    <property type="match status" value="1"/>
</dbReference>
<dbReference type="Gene3D" id="3.40.50.2300">
    <property type="match status" value="2"/>
</dbReference>
<comment type="caution">
    <text evidence="6">The sequence shown here is derived from an EMBL/GenBank/DDBJ whole genome shotgun (WGS) entry which is preliminary data.</text>
</comment>
<dbReference type="Pfam" id="PF01094">
    <property type="entry name" value="ANF_receptor"/>
    <property type="match status" value="1"/>
</dbReference>